<protein>
    <submittedName>
        <fullName evidence="4">RNase P subunit p30-domain-containing protein</fullName>
    </submittedName>
</protein>
<evidence type="ECO:0000256" key="3">
    <source>
        <dbReference type="ARBA" id="ARBA00022694"/>
    </source>
</evidence>
<feature type="non-terminal residue" evidence="4">
    <location>
        <position position="1"/>
    </location>
</feature>
<dbReference type="OrthoDB" id="17948at2759"/>
<dbReference type="Pfam" id="PF01876">
    <property type="entry name" value="RNase_P_p30"/>
    <property type="match status" value="1"/>
</dbReference>
<dbReference type="PANTHER" id="PTHR13031:SF0">
    <property type="entry name" value="RIBONUCLEASE P PROTEIN SUBUNIT P30"/>
    <property type="match status" value="1"/>
</dbReference>
<dbReference type="GO" id="GO:0005655">
    <property type="term" value="C:nucleolar ribonuclease P complex"/>
    <property type="evidence" value="ECO:0007669"/>
    <property type="project" value="TreeGrafter"/>
</dbReference>
<comment type="similarity">
    <text evidence="2">Belongs to the eukaryotic/archaeal RNase P protein component 3 family.</text>
</comment>
<evidence type="ECO:0000313" key="4">
    <source>
        <dbReference type="EMBL" id="ORZ22323.1"/>
    </source>
</evidence>
<reference evidence="4 5" key="1">
    <citation type="submission" date="2016-07" db="EMBL/GenBank/DDBJ databases">
        <title>Pervasive Adenine N6-methylation of Active Genes in Fungi.</title>
        <authorList>
            <consortium name="DOE Joint Genome Institute"/>
            <person name="Mondo S.J."/>
            <person name="Dannebaum R.O."/>
            <person name="Kuo R.C."/>
            <person name="Labutti K."/>
            <person name="Haridas S."/>
            <person name="Kuo A."/>
            <person name="Salamov A."/>
            <person name="Ahrendt S.R."/>
            <person name="Lipzen A."/>
            <person name="Sullivan W."/>
            <person name="Andreopoulos W.B."/>
            <person name="Clum A."/>
            <person name="Lindquist E."/>
            <person name="Daum C."/>
            <person name="Ramamoorthy G.K."/>
            <person name="Gryganskyi A."/>
            <person name="Culley D."/>
            <person name="Magnuson J.K."/>
            <person name="James T.Y."/>
            <person name="O'Malley M.A."/>
            <person name="Stajich J.E."/>
            <person name="Spatafora J.W."/>
            <person name="Visel A."/>
            <person name="Grigoriev I.V."/>
        </authorList>
    </citation>
    <scope>NUCLEOTIDE SEQUENCE [LARGE SCALE GENOMIC DNA]</scope>
    <source>
        <strain evidence="4 5">NRRL 1336</strain>
    </source>
</reference>
<dbReference type="GO" id="GO:0003723">
    <property type="term" value="F:RNA binding"/>
    <property type="evidence" value="ECO:0007669"/>
    <property type="project" value="TreeGrafter"/>
</dbReference>
<evidence type="ECO:0000256" key="1">
    <source>
        <dbReference type="ARBA" id="ARBA00004123"/>
    </source>
</evidence>
<comment type="subcellular location">
    <subcellularLocation>
        <location evidence="1">Nucleus</location>
    </subcellularLocation>
</comment>
<proteinExistence type="inferred from homology"/>
<dbReference type="GO" id="GO:0008033">
    <property type="term" value="P:tRNA processing"/>
    <property type="evidence" value="ECO:0007669"/>
    <property type="project" value="UniProtKB-KW"/>
</dbReference>
<evidence type="ECO:0000256" key="2">
    <source>
        <dbReference type="ARBA" id="ARBA00007331"/>
    </source>
</evidence>
<dbReference type="EMBL" id="MCGE01000004">
    <property type="protein sequence ID" value="ORZ22323.1"/>
    <property type="molecule type" value="Genomic_DNA"/>
</dbReference>
<keyword evidence="3" id="KW-0819">tRNA processing</keyword>
<gene>
    <name evidence="4" type="ORF">BCR42DRAFT_405940</name>
</gene>
<accession>A0A1X2IU74</accession>
<organism evidence="4 5">
    <name type="scientific">Absidia repens</name>
    <dbReference type="NCBI Taxonomy" id="90262"/>
    <lineage>
        <taxon>Eukaryota</taxon>
        <taxon>Fungi</taxon>
        <taxon>Fungi incertae sedis</taxon>
        <taxon>Mucoromycota</taxon>
        <taxon>Mucoromycotina</taxon>
        <taxon>Mucoromycetes</taxon>
        <taxon>Mucorales</taxon>
        <taxon>Cunninghamellaceae</taxon>
        <taxon>Absidia</taxon>
    </lineage>
</organism>
<dbReference type="PANTHER" id="PTHR13031">
    <property type="entry name" value="RIBONUCLEASE P SUBUNIT P30"/>
    <property type="match status" value="1"/>
</dbReference>
<dbReference type="STRING" id="90262.A0A1X2IU74"/>
<dbReference type="Proteomes" id="UP000193560">
    <property type="component" value="Unassembled WGS sequence"/>
</dbReference>
<comment type="caution">
    <text evidence="4">The sequence shown here is derived from an EMBL/GenBank/DDBJ whole genome shotgun (WGS) entry which is preliminary data.</text>
</comment>
<dbReference type="SUPFAM" id="SSF89550">
    <property type="entry name" value="PHP domain-like"/>
    <property type="match status" value="1"/>
</dbReference>
<name>A0A1X2IU74_9FUNG</name>
<sequence length="223" mass="25624">MYFDLNIPINEHLDKNARDKLKLILHRLSQLDDQVVVALNYTLTKYSSTKLPDLLAPIEYDNVKILRRITMETDIILEESAWETLQSKYDLVALRTSERNVFEHACQSKYIDIISLGCAQRLPFTLDPMMVNLATEHNIYFELEYAPGIRDNTSRGYVYQLGHALIACPLSNHLVISSGAEIVSEIRAPFDVYYFAKSFGLPNDLAKFPFWKNPQSLIAHKLL</sequence>
<evidence type="ECO:0000313" key="5">
    <source>
        <dbReference type="Proteomes" id="UP000193560"/>
    </source>
</evidence>
<keyword evidence="5" id="KW-1185">Reference proteome</keyword>
<dbReference type="InterPro" id="IPR002738">
    <property type="entry name" value="RNase_P_p30"/>
</dbReference>
<dbReference type="AlphaFoldDB" id="A0A1X2IU74"/>
<dbReference type="Gene3D" id="3.20.20.140">
    <property type="entry name" value="Metal-dependent hydrolases"/>
    <property type="match status" value="1"/>
</dbReference>
<dbReference type="InterPro" id="IPR016195">
    <property type="entry name" value="Pol/histidinol_Pase-like"/>
</dbReference>